<reference evidence="3" key="1">
    <citation type="submission" date="2022-09" db="EMBL/GenBank/DDBJ databases">
        <title>Intensive care unit water sources are persistently colonized with multi-drug resistant bacteria and are the site of extensive horizontal gene transfer of antibiotic resistance genes.</title>
        <authorList>
            <person name="Diorio-Toth L."/>
        </authorList>
    </citation>
    <scope>NUCLEOTIDE SEQUENCE</scope>
    <source>
        <strain evidence="3">GD03863</strain>
    </source>
</reference>
<organism evidence="3 4">
    <name type="scientific">Ectopseudomonas toyotomiensis</name>
    <dbReference type="NCBI Taxonomy" id="554344"/>
    <lineage>
        <taxon>Bacteria</taxon>
        <taxon>Pseudomonadati</taxon>
        <taxon>Pseudomonadota</taxon>
        <taxon>Gammaproteobacteria</taxon>
        <taxon>Pseudomonadales</taxon>
        <taxon>Pseudomonadaceae</taxon>
        <taxon>Ectopseudomonas</taxon>
    </lineage>
</organism>
<dbReference type="AlphaFoldDB" id="A0AA42ILQ9"/>
<dbReference type="RefSeq" id="WP_100548563.1">
    <property type="nucleotide sequence ID" value="NZ_JACFYY010000012.1"/>
</dbReference>
<name>A0AA42ILQ9_9GAMM</name>
<dbReference type="Proteomes" id="UP001161137">
    <property type="component" value="Unassembled WGS sequence"/>
</dbReference>
<evidence type="ECO:0000256" key="2">
    <source>
        <dbReference type="ARBA" id="ARBA00023002"/>
    </source>
</evidence>
<gene>
    <name evidence="3" type="ORF">N5D41_11375</name>
</gene>
<dbReference type="PROSITE" id="PS00061">
    <property type="entry name" value="ADH_SHORT"/>
    <property type="match status" value="1"/>
</dbReference>
<dbReference type="PRINTS" id="PR00080">
    <property type="entry name" value="SDRFAMILY"/>
</dbReference>
<evidence type="ECO:0000313" key="3">
    <source>
        <dbReference type="EMBL" id="MDH0702087.1"/>
    </source>
</evidence>
<dbReference type="Pfam" id="PF13561">
    <property type="entry name" value="adh_short_C2"/>
    <property type="match status" value="1"/>
</dbReference>
<evidence type="ECO:0000313" key="4">
    <source>
        <dbReference type="Proteomes" id="UP001161137"/>
    </source>
</evidence>
<dbReference type="InterPro" id="IPR036291">
    <property type="entry name" value="NAD(P)-bd_dom_sf"/>
</dbReference>
<dbReference type="PANTHER" id="PTHR24321:SF8">
    <property type="entry name" value="ESTRADIOL 17-BETA-DEHYDROGENASE 8-RELATED"/>
    <property type="match status" value="1"/>
</dbReference>
<dbReference type="GeneID" id="83643971"/>
<dbReference type="GO" id="GO:0016491">
    <property type="term" value="F:oxidoreductase activity"/>
    <property type="evidence" value="ECO:0007669"/>
    <property type="project" value="UniProtKB-KW"/>
</dbReference>
<evidence type="ECO:0000256" key="1">
    <source>
        <dbReference type="ARBA" id="ARBA00006484"/>
    </source>
</evidence>
<comment type="similarity">
    <text evidence="1">Belongs to the short-chain dehydrogenases/reductases (SDR) family.</text>
</comment>
<dbReference type="PRINTS" id="PR00081">
    <property type="entry name" value="GDHRDH"/>
</dbReference>
<keyword evidence="2" id="KW-0560">Oxidoreductase</keyword>
<accession>A0AA42ILQ9</accession>
<dbReference type="FunFam" id="3.40.50.720:FF:000084">
    <property type="entry name" value="Short-chain dehydrogenase reductase"/>
    <property type="match status" value="1"/>
</dbReference>
<dbReference type="PANTHER" id="PTHR24321">
    <property type="entry name" value="DEHYDROGENASES, SHORT CHAIN"/>
    <property type="match status" value="1"/>
</dbReference>
<dbReference type="Gene3D" id="3.40.50.720">
    <property type="entry name" value="NAD(P)-binding Rossmann-like Domain"/>
    <property type="match status" value="1"/>
</dbReference>
<dbReference type="InterPro" id="IPR020904">
    <property type="entry name" value="Sc_DH/Rdtase_CS"/>
</dbReference>
<comment type="caution">
    <text evidence="3">The sequence shown here is derived from an EMBL/GenBank/DDBJ whole genome shotgun (WGS) entry which is preliminary data.</text>
</comment>
<dbReference type="EMBL" id="JAOCDH010000011">
    <property type="protein sequence ID" value="MDH0702087.1"/>
    <property type="molecule type" value="Genomic_DNA"/>
</dbReference>
<proteinExistence type="inferred from homology"/>
<dbReference type="SUPFAM" id="SSF51735">
    <property type="entry name" value="NAD(P)-binding Rossmann-fold domains"/>
    <property type="match status" value="1"/>
</dbReference>
<sequence>MSKVLAGKVAVVVGGSSGIGLATVIELLRAGCTVRATGVSQAEIEACRADPDAAGALFDLLDVRDGAAVTNYFASLPRLDILVNSAGIGRGAAEFEEEGFLQTLEINLNGTMRCCYAARELLTHQGGCIVNLGSVMSFFGSPTAPAYAASKGGVAQLTRSLAVAWGKDGIRVNAVAPGWTDTPMTRGIQEHATERNARVLARTPLGRWARPDEIASCILFLASPAASFVTGTVLAADGGYMANGL</sequence>
<protein>
    <submittedName>
        <fullName evidence="3">SDR family oxidoreductase</fullName>
    </submittedName>
</protein>
<dbReference type="InterPro" id="IPR002347">
    <property type="entry name" value="SDR_fam"/>
</dbReference>